<keyword evidence="2 6" id="KW-0808">Transferase</keyword>
<dbReference type="SUPFAM" id="SSF53335">
    <property type="entry name" value="S-adenosyl-L-methionine-dependent methyltransferases"/>
    <property type="match status" value="1"/>
</dbReference>
<dbReference type="InterPro" id="IPR029063">
    <property type="entry name" value="SAM-dependent_MTases_sf"/>
</dbReference>
<sequence length="654" mass="74662">MPILKQMTLFEQVGIASNNSWFSKALEVLGISEKPAWPDDFGDAIIKWNSKNKRKPIRVLSLFSGAGGIDIGFHDAGFQIVECNEIEKNFAATLLENSQANRLLSDSNIICLDIRKYDPEPDNIDFIIGGPPCQTFSAAGARAAGVNGTDDERGNLFKEYVRILKKIKPRGFLFENVYRIVGAQGGKPWKEIRKAFQDVGYKLYWRVIDAADYGVPQFRERLIIVGLKEGTYKFPFPTHGPDSTDQRGYYTAGKAVDGLASKISVFKLGGRHGHLLNDIPPGLNYSFYTEKLGHPKPIFGWRSKFSDYLYKADHGTPVRTIKAQGGQYTGPFHWENRPFTIEELKRLQTFPDNYKIVGNRQNTIHQIGNSVPPQLARILGLSILQQVFDISLPFEIDLMPDSFKLGFRARKRDVTKIYAQKAAQAISCLPKDEVKKKYVGERIGYVRVTDDFQLILSSKSDSADYFIQYTAQNDEWILKLQDIQADKHTIKKYELKIQSNDSLLATQGIKTIKMQSYSNNKRSILALWKYLEKIVKDHCHKDDLVQLFGYYHYRQNYIVNMKLFDDSLMDKPFWKVLSQVSAGNSISKILHIAELSNCYGVPQETLILVLKELKKIGFEIRNDKTNKQISNNMILIPYVFPSLNERSLQRFTEL</sequence>
<dbReference type="Pfam" id="PF00145">
    <property type="entry name" value="DNA_methylase"/>
    <property type="match status" value="1"/>
</dbReference>
<evidence type="ECO:0000256" key="7">
    <source>
        <dbReference type="RuleBase" id="RU000416"/>
    </source>
</evidence>
<dbReference type="Gene3D" id="3.40.50.150">
    <property type="entry name" value="Vaccinia Virus protein VP39"/>
    <property type="match status" value="1"/>
</dbReference>
<dbReference type="InterPro" id="IPR050390">
    <property type="entry name" value="C5-Methyltransferase"/>
</dbReference>
<comment type="catalytic activity">
    <reaction evidence="5 8">
        <text>a 2'-deoxycytidine in DNA + S-adenosyl-L-methionine = a 5-methyl-2'-deoxycytidine in DNA + S-adenosyl-L-homocysteine + H(+)</text>
        <dbReference type="Rhea" id="RHEA:13681"/>
        <dbReference type="Rhea" id="RHEA-COMP:11369"/>
        <dbReference type="Rhea" id="RHEA-COMP:11370"/>
        <dbReference type="ChEBI" id="CHEBI:15378"/>
        <dbReference type="ChEBI" id="CHEBI:57856"/>
        <dbReference type="ChEBI" id="CHEBI:59789"/>
        <dbReference type="ChEBI" id="CHEBI:85452"/>
        <dbReference type="ChEBI" id="CHEBI:85454"/>
        <dbReference type="EC" id="2.1.1.37"/>
    </reaction>
</comment>
<reference evidence="10" key="1">
    <citation type="submission" date="2016-10" db="EMBL/GenBank/DDBJ databases">
        <authorList>
            <person name="Varghese N."/>
            <person name="Submissions S."/>
        </authorList>
    </citation>
    <scope>NUCLEOTIDE SEQUENCE [LARGE SCALE GENOMIC DNA]</scope>
    <source>
        <strain evidence="10">DSM 3384</strain>
    </source>
</reference>
<comment type="similarity">
    <text evidence="6 7">Belongs to the class I-like SAM-binding methyltransferase superfamily. C5-methyltransferase family.</text>
</comment>
<gene>
    <name evidence="9" type="ORF">SAMN04487931_11327</name>
</gene>
<dbReference type="GO" id="GO:0003677">
    <property type="term" value="F:DNA binding"/>
    <property type="evidence" value="ECO:0007669"/>
    <property type="project" value="TreeGrafter"/>
</dbReference>
<feature type="active site" evidence="6">
    <location>
        <position position="133"/>
    </location>
</feature>
<dbReference type="InterPro" id="IPR018117">
    <property type="entry name" value="C5_DNA_meth_AS"/>
</dbReference>
<evidence type="ECO:0000256" key="1">
    <source>
        <dbReference type="ARBA" id="ARBA00022603"/>
    </source>
</evidence>
<dbReference type="NCBIfam" id="TIGR00675">
    <property type="entry name" value="dcm"/>
    <property type="match status" value="1"/>
</dbReference>
<evidence type="ECO:0000256" key="2">
    <source>
        <dbReference type="ARBA" id="ARBA00022679"/>
    </source>
</evidence>
<proteinExistence type="inferred from homology"/>
<evidence type="ECO:0000256" key="8">
    <source>
        <dbReference type="RuleBase" id="RU000417"/>
    </source>
</evidence>
<evidence type="ECO:0000256" key="6">
    <source>
        <dbReference type="PROSITE-ProRule" id="PRU01016"/>
    </source>
</evidence>
<protein>
    <recommendedName>
        <fullName evidence="8">Cytosine-specific methyltransferase</fullName>
        <ecNumber evidence="8">2.1.1.37</ecNumber>
    </recommendedName>
</protein>
<dbReference type="RefSeq" id="WP_217641251.1">
    <property type="nucleotide sequence ID" value="NZ_FNLL01000013.1"/>
</dbReference>
<evidence type="ECO:0000256" key="4">
    <source>
        <dbReference type="ARBA" id="ARBA00022747"/>
    </source>
</evidence>
<keyword evidence="10" id="KW-1185">Reference proteome</keyword>
<keyword evidence="3 6" id="KW-0949">S-adenosyl-L-methionine</keyword>
<dbReference type="Gene3D" id="3.90.120.10">
    <property type="entry name" value="DNA Methylase, subunit A, domain 2"/>
    <property type="match status" value="1"/>
</dbReference>
<dbReference type="PROSITE" id="PS00094">
    <property type="entry name" value="C5_MTASE_1"/>
    <property type="match status" value="1"/>
</dbReference>
<name>A0A1H2JJN4_9BACT</name>
<dbReference type="EC" id="2.1.1.37" evidence="8"/>
<dbReference type="InterPro" id="IPR001525">
    <property type="entry name" value="C5_MeTfrase"/>
</dbReference>
<accession>A0A1H2JJN4</accession>
<dbReference type="EMBL" id="FNLL01000013">
    <property type="protein sequence ID" value="SDU56689.1"/>
    <property type="molecule type" value="Genomic_DNA"/>
</dbReference>
<dbReference type="PROSITE" id="PS51679">
    <property type="entry name" value="SAM_MT_C5"/>
    <property type="match status" value="1"/>
</dbReference>
<evidence type="ECO:0000256" key="5">
    <source>
        <dbReference type="ARBA" id="ARBA00047422"/>
    </source>
</evidence>
<dbReference type="GO" id="GO:0009307">
    <property type="term" value="P:DNA restriction-modification system"/>
    <property type="evidence" value="ECO:0007669"/>
    <property type="project" value="UniProtKB-KW"/>
</dbReference>
<dbReference type="PANTHER" id="PTHR10629:SF52">
    <property type="entry name" value="DNA (CYTOSINE-5)-METHYLTRANSFERASE 1"/>
    <property type="match status" value="1"/>
</dbReference>
<evidence type="ECO:0000313" key="9">
    <source>
        <dbReference type="EMBL" id="SDU56689.1"/>
    </source>
</evidence>
<dbReference type="PANTHER" id="PTHR10629">
    <property type="entry name" value="CYTOSINE-SPECIFIC METHYLTRANSFERASE"/>
    <property type="match status" value="1"/>
</dbReference>
<dbReference type="GO" id="GO:0044027">
    <property type="term" value="P:negative regulation of gene expression via chromosomal CpG island methylation"/>
    <property type="evidence" value="ECO:0007669"/>
    <property type="project" value="TreeGrafter"/>
</dbReference>
<dbReference type="Proteomes" id="UP000199608">
    <property type="component" value="Unassembled WGS sequence"/>
</dbReference>
<dbReference type="AlphaFoldDB" id="A0A1H2JJN4"/>
<keyword evidence="1 6" id="KW-0489">Methyltransferase</keyword>
<dbReference type="PRINTS" id="PR00105">
    <property type="entry name" value="C5METTRFRASE"/>
</dbReference>
<dbReference type="GO" id="GO:0003886">
    <property type="term" value="F:DNA (cytosine-5-)-methyltransferase activity"/>
    <property type="evidence" value="ECO:0007669"/>
    <property type="project" value="UniProtKB-EC"/>
</dbReference>
<dbReference type="GO" id="GO:0032259">
    <property type="term" value="P:methylation"/>
    <property type="evidence" value="ECO:0007669"/>
    <property type="project" value="UniProtKB-KW"/>
</dbReference>
<organism evidence="9 10">
    <name type="scientific">Desulfobacula phenolica</name>
    <dbReference type="NCBI Taxonomy" id="90732"/>
    <lineage>
        <taxon>Bacteria</taxon>
        <taxon>Pseudomonadati</taxon>
        <taxon>Thermodesulfobacteriota</taxon>
        <taxon>Desulfobacteria</taxon>
        <taxon>Desulfobacterales</taxon>
        <taxon>Desulfobacteraceae</taxon>
        <taxon>Desulfobacula</taxon>
    </lineage>
</organism>
<keyword evidence="4" id="KW-0680">Restriction system</keyword>
<evidence type="ECO:0000313" key="10">
    <source>
        <dbReference type="Proteomes" id="UP000199608"/>
    </source>
</evidence>
<evidence type="ECO:0000256" key="3">
    <source>
        <dbReference type="ARBA" id="ARBA00022691"/>
    </source>
</evidence>